<feature type="compositionally biased region" description="Basic and acidic residues" evidence="1">
    <location>
        <begin position="527"/>
        <end position="537"/>
    </location>
</feature>
<protein>
    <recommendedName>
        <fullName evidence="4">Relaxase</fullName>
    </recommendedName>
</protein>
<gene>
    <name evidence="2" type="ORF">PY32053_01293</name>
</gene>
<dbReference type="RefSeq" id="WP_147405549.1">
    <property type="nucleotide sequence ID" value="NZ_CP038042.1"/>
</dbReference>
<dbReference type="AlphaFoldDB" id="A0A386UK65"/>
<dbReference type="Proteomes" id="UP000272010">
    <property type="component" value="Chromosome"/>
</dbReference>
<evidence type="ECO:0000313" key="2">
    <source>
        <dbReference type="EMBL" id="AYF00931.1"/>
    </source>
</evidence>
<evidence type="ECO:0000313" key="3">
    <source>
        <dbReference type="Proteomes" id="UP000272010"/>
    </source>
</evidence>
<proteinExistence type="predicted"/>
<reference evidence="3" key="1">
    <citation type="submission" date="2018-07" db="EMBL/GenBank/DDBJ databases">
        <title>Genome Structure of the Opportunistic Pathogen Paracoccus yeei (Alphaproteobacteria) and Identification of Putative Virulence Factors.</title>
        <authorList>
            <person name="Lasek R."/>
            <person name="Szuplewska M."/>
            <person name="Mitura M."/>
            <person name="Decewicz P."/>
            <person name="Chmielowska C."/>
            <person name="Pawlot A."/>
            <person name="Sentkowska D."/>
            <person name="Czarnecki J."/>
            <person name="Bartosik D."/>
        </authorList>
    </citation>
    <scope>NUCLEOTIDE SEQUENCE [LARGE SCALE GENOMIC DNA]</scope>
    <source>
        <strain evidence="3">CCUG 32053</strain>
    </source>
</reference>
<dbReference type="EMBL" id="CP031078">
    <property type="protein sequence ID" value="AYF00931.1"/>
    <property type="molecule type" value="Genomic_DNA"/>
</dbReference>
<evidence type="ECO:0008006" key="4">
    <source>
        <dbReference type="Google" id="ProtNLM"/>
    </source>
</evidence>
<feature type="compositionally biased region" description="Basic and acidic residues" evidence="1">
    <location>
        <begin position="477"/>
        <end position="487"/>
    </location>
</feature>
<accession>A0A386UK65</accession>
<feature type="compositionally biased region" description="Gly residues" evidence="1">
    <location>
        <begin position="513"/>
        <end position="526"/>
    </location>
</feature>
<name>A0A386UK65_9RHOB</name>
<feature type="region of interest" description="Disordered" evidence="1">
    <location>
        <begin position="477"/>
        <end position="572"/>
    </location>
</feature>
<evidence type="ECO:0000256" key="1">
    <source>
        <dbReference type="SAM" id="MobiDB-lite"/>
    </source>
</evidence>
<organism evidence="2 3">
    <name type="scientific">Paracoccus yeei</name>
    <dbReference type="NCBI Taxonomy" id="147645"/>
    <lineage>
        <taxon>Bacteria</taxon>
        <taxon>Pseudomonadati</taxon>
        <taxon>Pseudomonadota</taxon>
        <taxon>Alphaproteobacteria</taxon>
        <taxon>Rhodobacterales</taxon>
        <taxon>Paracoccaceae</taxon>
        <taxon>Paracoccus</taxon>
    </lineage>
</organism>
<feature type="region of interest" description="Disordered" evidence="1">
    <location>
        <begin position="364"/>
        <end position="400"/>
    </location>
</feature>
<sequence>MILGWSPYSGAGEGPPKAAVDYLLGAAVQKRIGSAPETLRRDPPPELLIGNPTLTLMVLNALRTKHRYSVATLSFDAGDIDAQAFNAGDPVSRRQIGQTLNLFFESAYCGIPPAARLHPLVGTHTHTGRLEVNILMPRAVWRATASIASHNPHPPMQIQQKLWHHYLDTINGRFGWADPMAHDRRQLIKLPDWLTKMRREAERQGLLLPATGPEQVAALAKELWAKGNVPDREALINFMALGLGELGVRVHKVNDKSVSFESIKTGEHFRLGGLLFSNEFSLANPAMTMSAEELARLRRRDLETAPARLLEALRRRARGNSERFGFQTCPVPEPLETLAQPGLELPPCHPATTGDRLVRYAQPTGAAAHAAVRTEPRASGNADRGTGSPRPAARNRTGGADDHARLLGHAAKAAGLFAGIRRHLSQILSAWRRRQASLLLATRLAAQATRQWHELGNRLETLNEPIVAPFGMARTADRTAQADRADRTASGIAGARGDAGSLGTDRPICGRNHSGGGPGGTGGPGDGGRKTDTRSDQVDSSGIDGATTRHHHDTARPVANSPAAGRTPRRPEPLTRAQLICLAWQIARENEIEVLGLSFMRKGDQGWLRMESKGLTVLLDRHGQVAEDDGDHDEWDLDRP</sequence>